<dbReference type="EMBL" id="JARBHA010000017">
    <property type="protein sequence ID" value="KAJ9678013.1"/>
    <property type="molecule type" value="Genomic_DNA"/>
</dbReference>
<proteinExistence type="predicted"/>
<sequence>MLCKMAASFLKLVELNLSQSISRSFYPDVTDSNLKVIANGFRCLRLLGLQHCRGWDRVGHRGVGLIWGDFFYLAKNFKNSGISH</sequence>
<evidence type="ECO:0000313" key="1">
    <source>
        <dbReference type="EMBL" id="KAJ9678013.1"/>
    </source>
</evidence>
<name>A0AA38YWW9_VITRO</name>
<dbReference type="AlphaFoldDB" id="A0AA38YWW9"/>
<protein>
    <submittedName>
        <fullName evidence="1">Uncharacterized protein</fullName>
    </submittedName>
</protein>
<accession>A0AA38YWW9</accession>
<gene>
    <name evidence="1" type="ORF">PVL29_022790</name>
</gene>
<keyword evidence="2" id="KW-1185">Reference proteome</keyword>
<comment type="caution">
    <text evidence="1">The sequence shown here is derived from an EMBL/GenBank/DDBJ whole genome shotgun (WGS) entry which is preliminary data.</text>
</comment>
<dbReference type="Proteomes" id="UP001168098">
    <property type="component" value="Unassembled WGS sequence"/>
</dbReference>
<organism evidence="1 2">
    <name type="scientific">Vitis rotundifolia</name>
    <name type="common">Muscadine grape</name>
    <dbReference type="NCBI Taxonomy" id="103349"/>
    <lineage>
        <taxon>Eukaryota</taxon>
        <taxon>Viridiplantae</taxon>
        <taxon>Streptophyta</taxon>
        <taxon>Embryophyta</taxon>
        <taxon>Tracheophyta</taxon>
        <taxon>Spermatophyta</taxon>
        <taxon>Magnoliopsida</taxon>
        <taxon>eudicotyledons</taxon>
        <taxon>Gunneridae</taxon>
        <taxon>Pentapetalae</taxon>
        <taxon>rosids</taxon>
        <taxon>Vitales</taxon>
        <taxon>Vitaceae</taxon>
        <taxon>Viteae</taxon>
        <taxon>Vitis</taxon>
    </lineage>
</organism>
<reference evidence="1 2" key="1">
    <citation type="journal article" date="2023" name="BMC Biotechnol.">
        <title>Vitis rotundifolia cv Carlos genome sequencing.</title>
        <authorList>
            <person name="Huff M."/>
            <person name="Hulse-Kemp A."/>
            <person name="Scheffler B."/>
            <person name="Youngblood R."/>
            <person name="Simpson S."/>
            <person name="Babiker E."/>
            <person name="Staton M."/>
        </authorList>
    </citation>
    <scope>NUCLEOTIDE SEQUENCE [LARGE SCALE GENOMIC DNA]</scope>
    <source>
        <tissue evidence="1">Leaf</tissue>
    </source>
</reference>
<evidence type="ECO:0000313" key="2">
    <source>
        <dbReference type="Proteomes" id="UP001168098"/>
    </source>
</evidence>